<sequence>RIRPSRKEAALDRQATEMRIRDAEARENRIAAESEKIRNQPDLAADVQPNDLDKLDDDEVDAEVPFS</sequence>
<dbReference type="AlphaFoldDB" id="X1SGS0"/>
<proteinExistence type="predicted"/>
<reference evidence="2" key="1">
    <citation type="journal article" date="2014" name="Front. Microbiol.">
        <title>High frequency of phylogenetically diverse reductive dehalogenase-homologous genes in deep subseafloor sedimentary metagenomes.</title>
        <authorList>
            <person name="Kawai M."/>
            <person name="Futagami T."/>
            <person name="Toyoda A."/>
            <person name="Takaki Y."/>
            <person name="Nishi S."/>
            <person name="Hori S."/>
            <person name="Arai W."/>
            <person name="Tsubouchi T."/>
            <person name="Morono Y."/>
            <person name="Uchiyama I."/>
            <person name="Ito T."/>
            <person name="Fujiyama A."/>
            <person name="Inagaki F."/>
            <person name="Takami H."/>
        </authorList>
    </citation>
    <scope>NUCLEOTIDE SEQUENCE</scope>
    <source>
        <strain evidence="2">Expedition CK06-06</strain>
    </source>
</reference>
<dbReference type="EMBL" id="BARW01005354">
    <property type="protein sequence ID" value="GAI78351.1"/>
    <property type="molecule type" value="Genomic_DNA"/>
</dbReference>
<feature type="non-terminal residue" evidence="2">
    <location>
        <position position="1"/>
    </location>
</feature>
<feature type="region of interest" description="Disordered" evidence="1">
    <location>
        <begin position="1"/>
        <end position="67"/>
    </location>
</feature>
<evidence type="ECO:0000313" key="2">
    <source>
        <dbReference type="EMBL" id="GAI78351.1"/>
    </source>
</evidence>
<evidence type="ECO:0000256" key="1">
    <source>
        <dbReference type="SAM" id="MobiDB-lite"/>
    </source>
</evidence>
<comment type="caution">
    <text evidence="2">The sequence shown here is derived from an EMBL/GenBank/DDBJ whole genome shotgun (WGS) entry which is preliminary data.</text>
</comment>
<organism evidence="2">
    <name type="scientific">marine sediment metagenome</name>
    <dbReference type="NCBI Taxonomy" id="412755"/>
    <lineage>
        <taxon>unclassified sequences</taxon>
        <taxon>metagenomes</taxon>
        <taxon>ecological metagenomes</taxon>
    </lineage>
</organism>
<protein>
    <submittedName>
        <fullName evidence="2">Uncharacterized protein</fullName>
    </submittedName>
</protein>
<accession>X1SGS0</accession>
<name>X1SGS0_9ZZZZ</name>
<feature type="compositionally biased region" description="Acidic residues" evidence="1">
    <location>
        <begin position="54"/>
        <end position="67"/>
    </location>
</feature>
<gene>
    <name evidence="2" type="ORF">S12H4_11733</name>
</gene>
<feature type="compositionally biased region" description="Basic and acidic residues" evidence="1">
    <location>
        <begin position="1"/>
        <end position="39"/>
    </location>
</feature>